<comment type="subcellular location">
    <subcellularLocation>
        <location evidence="2">Cell membrane</location>
        <topology evidence="2">Peripheral membrane protein</topology>
    </subcellularLocation>
    <subcellularLocation>
        <location evidence="5">Cytoplasm</location>
        <location evidence="5">Cytosol</location>
    </subcellularLocation>
    <subcellularLocation>
        <location evidence="3">Endoplasmic reticulum</location>
    </subcellularLocation>
    <subcellularLocation>
        <location evidence="6">Mitochondrion inner membrane</location>
        <topology evidence="6">Peripheral membrane protein</topology>
    </subcellularLocation>
    <subcellularLocation>
        <location evidence="1">Nucleus membrane</location>
    </subcellularLocation>
    <subcellularLocation>
        <location evidence="4">Secreted</location>
        <location evidence="4">Extracellular space</location>
        <location evidence="4">Extracellular matrix</location>
    </subcellularLocation>
</comment>
<dbReference type="Pfam" id="PF00014">
    <property type="entry name" value="Kunitz_BPTI"/>
    <property type="match status" value="2"/>
</dbReference>
<dbReference type="GO" id="GO:0005886">
    <property type="term" value="C:plasma membrane"/>
    <property type="evidence" value="ECO:0007669"/>
    <property type="project" value="UniProtKB-SubCell"/>
</dbReference>
<keyword evidence="32" id="KW-1185">Reference proteome</keyword>
<keyword evidence="18" id="KW-0256">Endoplasmic reticulum</keyword>
<evidence type="ECO:0000313" key="32">
    <source>
        <dbReference type="Proteomes" id="UP001142489"/>
    </source>
</evidence>
<evidence type="ECO:0000256" key="11">
    <source>
        <dbReference type="ARBA" id="ARBA00022525"/>
    </source>
</evidence>
<keyword evidence="17" id="KW-0999">Mitochondrion inner membrane</keyword>
<evidence type="ECO:0000256" key="16">
    <source>
        <dbReference type="ARBA" id="ARBA00022737"/>
    </source>
</evidence>
<evidence type="ECO:0000256" key="29">
    <source>
        <dbReference type="SAM" id="SignalP"/>
    </source>
</evidence>
<evidence type="ECO:0000256" key="23">
    <source>
        <dbReference type="ARBA" id="ARBA00023128"/>
    </source>
</evidence>
<dbReference type="InterPro" id="IPR002223">
    <property type="entry name" value="Kunitz_BPTI"/>
</dbReference>
<dbReference type="Pfam" id="PF00061">
    <property type="entry name" value="Lipocalin"/>
    <property type="match status" value="1"/>
</dbReference>
<evidence type="ECO:0000256" key="1">
    <source>
        <dbReference type="ARBA" id="ARBA00004126"/>
    </source>
</evidence>
<gene>
    <name evidence="31" type="ORF">JRQ81_008591</name>
</gene>
<protein>
    <recommendedName>
        <fullName evidence="8">Protein AMBP</fullName>
    </recommendedName>
</protein>
<feature type="domain" description="BPTI/Kunitz inhibitor" evidence="30">
    <location>
        <begin position="285"/>
        <end position="332"/>
    </location>
</feature>
<keyword evidence="20" id="KW-0654">Proteoglycan</keyword>
<dbReference type="Gene3D" id="4.10.410.10">
    <property type="entry name" value="Pancreatic trypsin inhibitor Kunitz domain"/>
    <property type="match status" value="2"/>
</dbReference>
<dbReference type="InterPro" id="IPR029856">
    <property type="entry name" value="AMBP"/>
</dbReference>
<dbReference type="OrthoDB" id="9949223at2759"/>
<keyword evidence="10" id="KW-0963">Cytoplasm</keyword>
<feature type="signal peptide" evidence="29">
    <location>
        <begin position="1"/>
        <end position="21"/>
    </location>
</feature>
<keyword evidence="19" id="KW-0722">Serine protease inhibitor</keyword>
<dbReference type="PROSITE" id="PS50279">
    <property type="entry name" value="BPTI_KUNITZ_2"/>
    <property type="match status" value="2"/>
</dbReference>
<keyword evidence="11" id="KW-0964">Secreted</keyword>
<accession>A0A9Q0XAD0</accession>
<comment type="caution">
    <text evidence="31">The sequence shown here is derived from an EMBL/GenBank/DDBJ whole genome shotgun (WGS) entry which is preliminary data.</text>
</comment>
<dbReference type="InterPro" id="IPR036880">
    <property type="entry name" value="Kunitz_BPTI_sf"/>
</dbReference>
<evidence type="ECO:0000259" key="30">
    <source>
        <dbReference type="PROSITE" id="PS50279"/>
    </source>
</evidence>
<dbReference type="FunFam" id="4.10.410.10:FF:000005">
    <property type="entry name" value="Pancreatic trypsin inhibitor"/>
    <property type="match status" value="1"/>
</dbReference>
<evidence type="ECO:0000256" key="17">
    <source>
        <dbReference type="ARBA" id="ARBA00022792"/>
    </source>
</evidence>
<proteinExistence type="inferred from homology"/>
<keyword evidence="21" id="KW-0157">Chromophore</keyword>
<evidence type="ECO:0000256" key="27">
    <source>
        <dbReference type="ARBA" id="ARBA00023242"/>
    </source>
</evidence>
<evidence type="ECO:0000256" key="26">
    <source>
        <dbReference type="ARBA" id="ARBA00023180"/>
    </source>
</evidence>
<evidence type="ECO:0000256" key="12">
    <source>
        <dbReference type="ARBA" id="ARBA00022530"/>
    </source>
</evidence>
<dbReference type="SUPFAM" id="SSF57362">
    <property type="entry name" value="BPTI-like"/>
    <property type="match status" value="2"/>
</dbReference>
<dbReference type="PRINTS" id="PR00759">
    <property type="entry name" value="BASICPTASE"/>
</dbReference>
<dbReference type="InterPro" id="IPR012674">
    <property type="entry name" value="Calycin"/>
</dbReference>
<reference evidence="31" key="1">
    <citation type="journal article" date="2023" name="DNA Res.">
        <title>Chromosome-level genome assembly of Phrynocephalus forsythii using third-generation DNA sequencing and Hi-C analysis.</title>
        <authorList>
            <person name="Qi Y."/>
            <person name="Zhao W."/>
            <person name="Zhao Y."/>
            <person name="Niu C."/>
            <person name="Cao S."/>
            <person name="Zhang Y."/>
        </authorList>
    </citation>
    <scope>NUCLEOTIDE SEQUENCE</scope>
    <source>
        <tissue evidence="31">Muscle</tissue>
    </source>
</reference>
<keyword evidence="23" id="KW-0496">Mitochondrion</keyword>
<dbReference type="PROSITE" id="PS00280">
    <property type="entry name" value="BPTI_KUNITZ_1"/>
    <property type="match status" value="1"/>
</dbReference>
<keyword evidence="14" id="KW-0646">Protease inhibitor</keyword>
<dbReference type="SUPFAM" id="SSF50814">
    <property type="entry name" value="Lipocalins"/>
    <property type="match status" value="1"/>
</dbReference>
<evidence type="ECO:0000256" key="10">
    <source>
        <dbReference type="ARBA" id="ARBA00022490"/>
    </source>
</evidence>
<evidence type="ECO:0000256" key="7">
    <source>
        <dbReference type="ARBA" id="ARBA00008238"/>
    </source>
</evidence>
<evidence type="ECO:0000256" key="9">
    <source>
        <dbReference type="ARBA" id="ARBA00022475"/>
    </source>
</evidence>
<evidence type="ECO:0000256" key="19">
    <source>
        <dbReference type="ARBA" id="ARBA00022900"/>
    </source>
</evidence>
<feature type="domain" description="BPTI/Kunitz inhibitor" evidence="30">
    <location>
        <begin position="229"/>
        <end position="279"/>
    </location>
</feature>
<evidence type="ECO:0000256" key="4">
    <source>
        <dbReference type="ARBA" id="ARBA00004498"/>
    </source>
</evidence>
<evidence type="ECO:0000256" key="15">
    <source>
        <dbReference type="ARBA" id="ARBA00022729"/>
    </source>
</evidence>
<dbReference type="InterPro" id="IPR022272">
    <property type="entry name" value="Lipocalin_CS"/>
</dbReference>
<evidence type="ECO:0000256" key="25">
    <source>
        <dbReference type="ARBA" id="ARBA00023157"/>
    </source>
</evidence>
<keyword evidence="13" id="KW-0165">Cleavage on pair of basic residues</keyword>
<dbReference type="PRINTS" id="PR01215">
    <property type="entry name" value="A1MCGLOBULIN"/>
</dbReference>
<feature type="region of interest" description="Disordered" evidence="28">
    <location>
        <begin position="193"/>
        <end position="218"/>
    </location>
</feature>
<dbReference type="GO" id="GO:0016491">
    <property type="term" value="F:oxidoreductase activity"/>
    <property type="evidence" value="ECO:0007669"/>
    <property type="project" value="UniProtKB-KW"/>
</dbReference>
<dbReference type="Proteomes" id="UP001142489">
    <property type="component" value="Unassembled WGS sequence"/>
</dbReference>
<dbReference type="InterPro" id="IPR020901">
    <property type="entry name" value="Prtase_inh_Kunz-CS"/>
</dbReference>
<keyword evidence="15 29" id="KW-0732">Signal</keyword>
<dbReference type="PANTHER" id="PTHR46676:SF1">
    <property type="entry name" value="PROTEIN AMBP"/>
    <property type="match status" value="1"/>
</dbReference>
<evidence type="ECO:0000256" key="8">
    <source>
        <dbReference type="ARBA" id="ARBA00018905"/>
    </source>
</evidence>
<keyword evidence="26" id="KW-0325">Glycoprotein</keyword>
<evidence type="ECO:0000256" key="20">
    <source>
        <dbReference type="ARBA" id="ARBA00022974"/>
    </source>
</evidence>
<keyword evidence="25" id="KW-1015">Disulfide bond</keyword>
<dbReference type="EMBL" id="JAPFRF010000018">
    <property type="protein sequence ID" value="KAJ7308085.1"/>
    <property type="molecule type" value="Genomic_DNA"/>
</dbReference>
<evidence type="ECO:0000256" key="3">
    <source>
        <dbReference type="ARBA" id="ARBA00004240"/>
    </source>
</evidence>
<keyword evidence="22" id="KW-0560">Oxidoreductase</keyword>
<evidence type="ECO:0000256" key="24">
    <source>
        <dbReference type="ARBA" id="ARBA00023136"/>
    </source>
</evidence>
<dbReference type="Gene3D" id="2.40.128.20">
    <property type="match status" value="1"/>
</dbReference>
<evidence type="ECO:0000256" key="5">
    <source>
        <dbReference type="ARBA" id="ARBA00004514"/>
    </source>
</evidence>
<name>A0A9Q0XAD0_9SAUR</name>
<dbReference type="GO" id="GO:0005743">
    <property type="term" value="C:mitochondrial inner membrane"/>
    <property type="evidence" value="ECO:0007669"/>
    <property type="project" value="UniProtKB-SubCell"/>
</dbReference>
<feature type="chain" id="PRO_5040139141" description="Protein AMBP" evidence="29">
    <location>
        <begin position="22"/>
        <end position="348"/>
    </location>
</feature>
<keyword evidence="9" id="KW-1003">Cell membrane</keyword>
<evidence type="ECO:0000256" key="14">
    <source>
        <dbReference type="ARBA" id="ARBA00022690"/>
    </source>
</evidence>
<keyword evidence="27" id="KW-0539">Nucleus</keyword>
<dbReference type="InterPro" id="IPR000566">
    <property type="entry name" value="Lipocln_cytosolic_FA-bd_dom"/>
</dbReference>
<dbReference type="GO" id="GO:0031965">
    <property type="term" value="C:nuclear membrane"/>
    <property type="evidence" value="ECO:0007669"/>
    <property type="project" value="UniProtKB-SubCell"/>
</dbReference>
<evidence type="ECO:0000256" key="13">
    <source>
        <dbReference type="ARBA" id="ARBA00022685"/>
    </source>
</evidence>
<dbReference type="PANTHER" id="PTHR46676">
    <property type="entry name" value="PROTEIN AMBP"/>
    <property type="match status" value="1"/>
</dbReference>
<dbReference type="AlphaFoldDB" id="A0A9Q0XAD0"/>
<keyword evidence="24" id="KW-0472">Membrane</keyword>
<comment type="similarity">
    <text evidence="7">In the N-terminal section; belongs to the calycin superfamily. Lipocalin family.</text>
</comment>
<evidence type="ECO:0000256" key="28">
    <source>
        <dbReference type="SAM" id="MobiDB-lite"/>
    </source>
</evidence>
<dbReference type="GO" id="GO:0004867">
    <property type="term" value="F:serine-type endopeptidase inhibitor activity"/>
    <property type="evidence" value="ECO:0007669"/>
    <property type="project" value="UniProtKB-KW"/>
</dbReference>
<keyword evidence="12" id="KW-0272">Extracellular matrix</keyword>
<dbReference type="InterPro" id="IPR002968">
    <property type="entry name" value="A1-microglobln"/>
</dbReference>
<evidence type="ECO:0000256" key="18">
    <source>
        <dbReference type="ARBA" id="ARBA00022824"/>
    </source>
</evidence>
<dbReference type="GO" id="GO:0005783">
    <property type="term" value="C:endoplasmic reticulum"/>
    <property type="evidence" value="ECO:0007669"/>
    <property type="project" value="UniProtKB-SubCell"/>
</dbReference>
<evidence type="ECO:0000313" key="31">
    <source>
        <dbReference type="EMBL" id="KAJ7308085.1"/>
    </source>
</evidence>
<evidence type="ECO:0000256" key="22">
    <source>
        <dbReference type="ARBA" id="ARBA00023002"/>
    </source>
</evidence>
<dbReference type="SMART" id="SM00131">
    <property type="entry name" value="KU"/>
    <property type="match status" value="2"/>
</dbReference>
<evidence type="ECO:0000256" key="6">
    <source>
        <dbReference type="ARBA" id="ARBA00004637"/>
    </source>
</evidence>
<dbReference type="PRINTS" id="PR00179">
    <property type="entry name" value="LIPOCALIN"/>
</dbReference>
<dbReference type="PROSITE" id="PS00213">
    <property type="entry name" value="LIPOCALIN"/>
    <property type="match status" value="1"/>
</dbReference>
<dbReference type="GO" id="GO:0005829">
    <property type="term" value="C:cytosol"/>
    <property type="evidence" value="ECO:0007669"/>
    <property type="project" value="UniProtKB-SubCell"/>
</dbReference>
<evidence type="ECO:0000256" key="2">
    <source>
        <dbReference type="ARBA" id="ARBA00004202"/>
    </source>
</evidence>
<evidence type="ECO:0000256" key="21">
    <source>
        <dbReference type="ARBA" id="ARBA00022991"/>
    </source>
</evidence>
<sequence length="348" mass="38425">MGVQLVLLTSAIFALFTLARGNPVAPAQPGAIPVQENFEEARFYGKWYGVAIGTTCLWMKQHKGRFDVGTVTVGPGKTTQEISITSTRLRQGLCSQATADFEKTNIPGKITYYNPKWKAHIENYVSRTDYDEYAFLVMKKNSSHGLTTTAKLYGRSPTLREDLVAEFRQFALDLGIPEDSIFLLINKGECVPPETGNEPQRTRRAALTDEEGSADGSLQTFGGKREDDCLAPMHPGPCLGMFIQYFYNTSSQMCEGFIYGGCLGSRNNFGSERECLQTCRTEAACRLPIVAGGPCKAEFWAFDAQRGQCVTFTGCGGNANKFYLEKECKEYCGVLPDGDEDFLRLGPQ</sequence>
<organism evidence="31 32">
    <name type="scientific">Phrynocephalus forsythii</name>
    <dbReference type="NCBI Taxonomy" id="171643"/>
    <lineage>
        <taxon>Eukaryota</taxon>
        <taxon>Metazoa</taxon>
        <taxon>Chordata</taxon>
        <taxon>Craniata</taxon>
        <taxon>Vertebrata</taxon>
        <taxon>Euteleostomi</taxon>
        <taxon>Lepidosauria</taxon>
        <taxon>Squamata</taxon>
        <taxon>Bifurcata</taxon>
        <taxon>Unidentata</taxon>
        <taxon>Episquamata</taxon>
        <taxon>Toxicofera</taxon>
        <taxon>Iguania</taxon>
        <taxon>Acrodonta</taxon>
        <taxon>Agamidae</taxon>
        <taxon>Agaminae</taxon>
        <taxon>Phrynocephalus</taxon>
    </lineage>
</organism>
<keyword evidence="16" id="KW-0677">Repeat</keyword>